<dbReference type="STRING" id="937777.Deipe_0433"/>
<sequence length="634" mass="68131">MNQKLLVRVLLGVLALLLVAGMVVQFTGPGMSGLSLGAQRGTPALKVNGVTVTVEELERVRQGNQVLSMARDGALGEDFKTVIVDQKVREVLLSEAAGDVNVPRQEVNSQVQEIRTQNNLTKNSDWTERLSALGYTDSSFREQLRSRLAIEKKAKAIQDQAPKATEAEAKLYYDLNPGNFRSEERISARAIVVSDQKKAAELLSQIKGGADFAKLASENSLENKERGGALGAVENGRIRPVGRVALPNEASEAAFKLTSGGVTDVVKSGDKYYIVKVEQFVAPGTKPFAEAKNEALKAVENQKKNAAVERWLEGLEAKADVQVIDKSWDYYNPVVATVGDQKVQYSEVLSAMLSNPQFGQFIQQGGDQAATLVNGFFKPQVLTTIIESYGAESIVKELKLPLTGSRQELLAGLQAYGGRDAKVTDAEVRQAYEQQKAQLSTPARANVNEASFKDRQKALAFRESFVKSAGDFTQAAAKAGGTVNELGEVTAGDGKLGEVASKAVFDSGRLAPAGDGSVSDVVEANGRFSVIYVTDLVKASSQPFSAVEGQLREQVLTQKRAALGQEFVKQHLKKVKVENRLETVIKAVEKRAAQNTIKPPAAEEGNQTPDAATPQAAPSGQPEGETPNGTTQDK</sequence>
<dbReference type="Pfam" id="PF13624">
    <property type="entry name" value="SurA_N_3"/>
    <property type="match status" value="1"/>
</dbReference>
<evidence type="ECO:0000313" key="9">
    <source>
        <dbReference type="EMBL" id="AFZ66030.1"/>
    </source>
</evidence>
<name>K9ZZ49_DEIPD</name>
<keyword evidence="5 6" id="KW-0413">Isomerase</keyword>
<evidence type="ECO:0000313" key="10">
    <source>
        <dbReference type="Proteomes" id="UP000010467"/>
    </source>
</evidence>
<dbReference type="InterPro" id="IPR050245">
    <property type="entry name" value="PrsA_foldase"/>
</dbReference>
<dbReference type="PROSITE" id="PS50198">
    <property type="entry name" value="PPIC_PPIASE_2"/>
    <property type="match status" value="1"/>
</dbReference>
<dbReference type="SUPFAM" id="SSF54534">
    <property type="entry name" value="FKBP-like"/>
    <property type="match status" value="1"/>
</dbReference>
<evidence type="ECO:0000256" key="5">
    <source>
        <dbReference type="ARBA" id="ARBA00023235"/>
    </source>
</evidence>
<dbReference type="EMBL" id="CP003382">
    <property type="protein sequence ID" value="AFZ66030.1"/>
    <property type="molecule type" value="Genomic_DNA"/>
</dbReference>
<protein>
    <recommendedName>
        <fullName evidence="2">peptidylprolyl isomerase</fullName>
        <ecNumber evidence="2">5.2.1.8</ecNumber>
    </recommendedName>
</protein>
<reference evidence="10" key="1">
    <citation type="submission" date="2012-03" db="EMBL/GenBank/DDBJ databases">
        <title>Complete sequence of chromosome of Deinococcus peraridilitoris DSM 19664.</title>
        <authorList>
            <person name="Lucas S."/>
            <person name="Copeland A."/>
            <person name="Lapidus A."/>
            <person name="Glavina del Rio T."/>
            <person name="Dalin E."/>
            <person name="Tice H."/>
            <person name="Bruce D."/>
            <person name="Goodwin L."/>
            <person name="Pitluck S."/>
            <person name="Peters L."/>
            <person name="Mikhailova N."/>
            <person name="Lu M."/>
            <person name="Kyrpides N."/>
            <person name="Mavromatis K."/>
            <person name="Ivanova N."/>
            <person name="Brettin T."/>
            <person name="Detter J.C."/>
            <person name="Han C."/>
            <person name="Larimer F."/>
            <person name="Land M."/>
            <person name="Hauser L."/>
            <person name="Markowitz V."/>
            <person name="Cheng J.-F."/>
            <person name="Hugenholtz P."/>
            <person name="Woyke T."/>
            <person name="Wu D."/>
            <person name="Pukall R."/>
            <person name="Steenblock K."/>
            <person name="Brambilla E."/>
            <person name="Klenk H.-P."/>
            <person name="Eisen J.A."/>
        </authorList>
    </citation>
    <scope>NUCLEOTIDE SEQUENCE [LARGE SCALE GENOMIC DNA]</scope>
    <source>
        <strain evidence="10">DSM 19664 / LMG 22246 / CIP 109416 / KR-200</strain>
    </source>
</reference>
<dbReference type="HOGENOM" id="CLU_420182_0_0_0"/>
<keyword evidence="10" id="KW-1185">Reference proteome</keyword>
<dbReference type="OrthoDB" id="52938at2"/>
<feature type="region of interest" description="Disordered" evidence="7">
    <location>
        <begin position="591"/>
        <end position="634"/>
    </location>
</feature>
<evidence type="ECO:0000256" key="6">
    <source>
        <dbReference type="PROSITE-ProRule" id="PRU00278"/>
    </source>
</evidence>
<feature type="compositionally biased region" description="Low complexity" evidence="7">
    <location>
        <begin position="607"/>
        <end position="618"/>
    </location>
</feature>
<proteinExistence type="predicted"/>
<dbReference type="eggNOG" id="COG0760">
    <property type="taxonomic scope" value="Bacteria"/>
</dbReference>
<feature type="domain" description="PpiC" evidence="8">
    <location>
        <begin position="183"/>
        <end position="279"/>
    </location>
</feature>
<dbReference type="Gene3D" id="1.10.4030.10">
    <property type="entry name" value="Porin chaperone SurA, peptide-binding domain"/>
    <property type="match status" value="1"/>
</dbReference>
<keyword evidence="4 6" id="KW-0697">Rotamase</keyword>
<dbReference type="AlphaFoldDB" id="K9ZZ49"/>
<evidence type="ECO:0000256" key="3">
    <source>
        <dbReference type="ARBA" id="ARBA00022729"/>
    </source>
</evidence>
<evidence type="ECO:0000256" key="1">
    <source>
        <dbReference type="ARBA" id="ARBA00000971"/>
    </source>
</evidence>
<dbReference type="InterPro" id="IPR000297">
    <property type="entry name" value="PPIase_PpiC"/>
</dbReference>
<dbReference type="SUPFAM" id="SSF109998">
    <property type="entry name" value="Triger factor/SurA peptide-binding domain-like"/>
    <property type="match status" value="2"/>
</dbReference>
<evidence type="ECO:0000259" key="8">
    <source>
        <dbReference type="PROSITE" id="PS50198"/>
    </source>
</evidence>
<dbReference type="PATRIC" id="fig|937777.3.peg.441"/>
<evidence type="ECO:0000256" key="2">
    <source>
        <dbReference type="ARBA" id="ARBA00013194"/>
    </source>
</evidence>
<comment type="catalytic activity">
    <reaction evidence="1">
        <text>[protein]-peptidylproline (omega=180) = [protein]-peptidylproline (omega=0)</text>
        <dbReference type="Rhea" id="RHEA:16237"/>
        <dbReference type="Rhea" id="RHEA-COMP:10747"/>
        <dbReference type="Rhea" id="RHEA-COMP:10748"/>
        <dbReference type="ChEBI" id="CHEBI:83833"/>
        <dbReference type="ChEBI" id="CHEBI:83834"/>
        <dbReference type="EC" id="5.2.1.8"/>
    </reaction>
</comment>
<dbReference type="InterPro" id="IPR027304">
    <property type="entry name" value="Trigger_fact/SurA_dom_sf"/>
</dbReference>
<evidence type="ECO:0000256" key="7">
    <source>
        <dbReference type="SAM" id="MobiDB-lite"/>
    </source>
</evidence>
<evidence type="ECO:0000256" key="4">
    <source>
        <dbReference type="ARBA" id="ARBA00023110"/>
    </source>
</evidence>
<dbReference type="InterPro" id="IPR046357">
    <property type="entry name" value="PPIase_dom_sf"/>
</dbReference>
<dbReference type="PANTHER" id="PTHR47245">
    <property type="entry name" value="PEPTIDYLPROLYL ISOMERASE"/>
    <property type="match status" value="1"/>
</dbReference>
<dbReference type="Pfam" id="PF13145">
    <property type="entry name" value="Rotamase_2"/>
    <property type="match status" value="2"/>
</dbReference>
<organism evidence="9 10">
    <name type="scientific">Deinococcus peraridilitoris (strain DSM 19664 / LMG 22246 / CIP 109416 / KR-200)</name>
    <dbReference type="NCBI Taxonomy" id="937777"/>
    <lineage>
        <taxon>Bacteria</taxon>
        <taxon>Thermotogati</taxon>
        <taxon>Deinococcota</taxon>
        <taxon>Deinococci</taxon>
        <taxon>Deinococcales</taxon>
        <taxon>Deinococcaceae</taxon>
        <taxon>Deinococcus</taxon>
    </lineage>
</organism>
<dbReference type="Proteomes" id="UP000010467">
    <property type="component" value="Chromosome"/>
</dbReference>
<accession>K9ZZ49</accession>
<dbReference type="KEGG" id="dpd:Deipe_0433"/>
<gene>
    <name evidence="9" type="ordered locus">Deipe_0433</name>
</gene>
<dbReference type="EC" id="5.2.1.8" evidence="2"/>
<dbReference type="Gene3D" id="3.10.50.40">
    <property type="match status" value="1"/>
</dbReference>
<keyword evidence="3" id="KW-0732">Signal</keyword>
<dbReference type="GO" id="GO:0003755">
    <property type="term" value="F:peptidyl-prolyl cis-trans isomerase activity"/>
    <property type="evidence" value="ECO:0007669"/>
    <property type="project" value="UniProtKB-KW"/>
</dbReference>
<dbReference type="RefSeq" id="WP_015234340.1">
    <property type="nucleotide sequence ID" value="NC_019793.1"/>
</dbReference>
<dbReference type="PANTHER" id="PTHR47245:SF1">
    <property type="entry name" value="FOLDASE PROTEIN PRSA"/>
    <property type="match status" value="1"/>
</dbReference>